<sequence length="46" mass="5664">MLSSQKTLKRNYRKQLNLYYPAAMSHFKEFFELQFDLQLQQQLISH</sequence>
<gene>
    <name evidence="1" type="ordered locus">Niako_7167</name>
</gene>
<accession>G8T7U0</accession>
<dbReference type="Proteomes" id="UP000005438">
    <property type="component" value="Chromosome"/>
</dbReference>
<evidence type="ECO:0000313" key="2">
    <source>
        <dbReference type="Proteomes" id="UP000005438"/>
    </source>
</evidence>
<reference evidence="1 2" key="1">
    <citation type="submission" date="2011-12" db="EMBL/GenBank/DDBJ databases">
        <title>The complete genome of Niastella koreensis GR20-10.</title>
        <authorList>
            <consortium name="US DOE Joint Genome Institute (JGI-PGF)"/>
            <person name="Lucas S."/>
            <person name="Han J."/>
            <person name="Lapidus A."/>
            <person name="Bruce D."/>
            <person name="Goodwin L."/>
            <person name="Pitluck S."/>
            <person name="Peters L."/>
            <person name="Kyrpides N."/>
            <person name="Mavromatis K."/>
            <person name="Ivanova N."/>
            <person name="Mikhailova N."/>
            <person name="Davenport K."/>
            <person name="Saunders E."/>
            <person name="Detter J.C."/>
            <person name="Tapia R."/>
            <person name="Han C."/>
            <person name="Land M."/>
            <person name="Hauser L."/>
            <person name="Markowitz V."/>
            <person name="Cheng J.-F."/>
            <person name="Hugenholtz P."/>
            <person name="Woyke T."/>
            <person name="Wu D."/>
            <person name="Tindall B."/>
            <person name="Pomrenke H."/>
            <person name="Brambilla E."/>
            <person name="Klenk H.-P."/>
            <person name="Eisen J.A."/>
        </authorList>
    </citation>
    <scope>NUCLEOTIDE SEQUENCE [LARGE SCALE GENOMIC DNA]</scope>
    <source>
        <strain evidence="2">DSM 17620 / KACC 11465 / NBRC 106392 / GR20-10</strain>
    </source>
</reference>
<proteinExistence type="predicted"/>
<dbReference type="EMBL" id="CP003178">
    <property type="protein sequence ID" value="AEW03384.1"/>
    <property type="molecule type" value="Genomic_DNA"/>
</dbReference>
<dbReference type="HOGENOM" id="CLU_3186348_0_0_10"/>
<dbReference type="KEGG" id="nko:Niako_7167"/>
<name>G8T7U0_NIAKG</name>
<evidence type="ECO:0000313" key="1">
    <source>
        <dbReference type="EMBL" id="AEW03384.1"/>
    </source>
</evidence>
<protein>
    <submittedName>
        <fullName evidence="1">Uncharacterized protein</fullName>
    </submittedName>
</protein>
<organism evidence="1 2">
    <name type="scientific">Niastella koreensis (strain DSM 17620 / KACC 11465 / NBRC 106392 / GR20-10)</name>
    <dbReference type="NCBI Taxonomy" id="700598"/>
    <lineage>
        <taxon>Bacteria</taxon>
        <taxon>Pseudomonadati</taxon>
        <taxon>Bacteroidota</taxon>
        <taxon>Chitinophagia</taxon>
        <taxon>Chitinophagales</taxon>
        <taxon>Chitinophagaceae</taxon>
        <taxon>Niastella</taxon>
    </lineage>
</organism>
<dbReference type="AlphaFoldDB" id="G8T7U0"/>